<gene>
    <name evidence="3" type="ORF">JQ619_15150</name>
</gene>
<keyword evidence="4" id="KW-1185">Reference proteome</keyword>
<dbReference type="GO" id="GO:0008168">
    <property type="term" value="F:methyltransferase activity"/>
    <property type="evidence" value="ECO:0007669"/>
    <property type="project" value="UniProtKB-KW"/>
</dbReference>
<proteinExistence type="predicted"/>
<dbReference type="Pfam" id="PF08421">
    <property type="entry name" value="Methyltransf_13"/>
    <property type="match status" value="1"/>
</dbReference>
<dbReference type="EMBL" id="JAFCLK010000013">
    <property type="protein sequence ID" value="MBR1137109.1"/>
    <property type="molecule type" value="Genomic_DNA"/>
</dbReference>
<dbReference type="Proteomes" id="UP001314635">
    <property type="component" value="Unassembled WGS sequence"/>
</dbReference>
<dbReference type="InterPro" id="IPR013630">
    <property type="entry name" value="Methyltransf_Zn-bd_dom_put"/>
</dbReference>
<name>A0ABS5G7S4_9BRAD</name>
<reference evidence="4" key="1">
    <citation type="journal article" date="2021" name="ISME J.">
        <title>Evolutionary origin and ecological implication of a unique nif island in free-living Bradyrhizobium lineages.</title>
        <authorList>
            <person name="Tao J."/>
        </authorList>
    </citation>
    <scope>NUCLEOTIDE SEQUENCE [LARGE SCALE GENOMIC DNA]</scope>
    <source>
        <strain evidence="4">SZCCT0094</strain>
    </source>
</reference>
<dbReference type="InterPro" id="IPR013691">
    <property type="entry name" value="MeTrfase_14"/>
</dbReference>
<evidence type="ECO:0000259" key="1">
    <source>
        <dbReference type="Pfam" id="PF08421"/>
    </source>
</evidence>
<organism evidence="3 4">
    <name type="scientific">Bradyrhizobium denitrificans</name>
    <dbReference type="NCBI Taxonomy" id="2734912"/>
    <lineage>
        <taxon>Bacteria</taxon>
        <taxon>Pseudomonadati</taxon>
        <taxon>Pseudomonadota</taxon>
        <taxon>Alphaproteobacteria</taxon>
        <taxon>Hyphomicrobiales</taxon>
        <taxon>Nitrobacteraceae</taxon>
        <taxon>Bradyrhizobium</taxon>
    </lineage>
</organism>
<dbReference type="InterPro" id="IPR029063">
    <property type="entry name" value="SAM-dependent_MTases_sf"/>
</dbReference>
<dbReference type="InterPro" id="IPR038576">
    <property type="entry name" value="Methyltransf_Zn-bd_dom_put_sf"/>
</dbReference>
<dbReference type="GO" id="GO:0032259">
    <property type="term" value="P:methylation"/>
    <property type="evidence" value="ECO:0007669"/>
    <property type="project" value="UniProtKB-KW"/>
</dbReference>
<feature type="domain" description="Methyltransferase putative zinc binding" evidence="1">
    <location>
        <begin position="2"/>
        <end position="55"/>
    </location>
</feature>
<evidence type="ECO:0000259" key="2">
    <source>
        <dbReference type="Pfam" id="PF08484"/>
    </source>
</evidence>
<protein>
    <submittedName>
        <fullName evidence="3">Methyltransferase domain-containing protein</fullName>
    </submittedName>
</protein>
<dbReference type="Gene3D" id="6.20.50.110">
    <property type="entry name" value="Methyltransferase, zinc-binding domain"/>
    <property type="match status" value="1"/>
</dbReference>
<dbReference type="Gene3D" id="3.40.50.150">
    <property type="entry name" value="Vaccinia Virus protein VP39"/>
    <property type="match status" value="1"/>
</dbReference>
<dbReference type="Pfam" id="PF13489">
    <property type="entry name" value="Methyltransf_23"/>
    <property type="match status" value="1"/>
</dbReference>
<dbReference type="Pfam" id="PF08484">
    <property type="entry name" value="Methyltransf_14"/>
    <property type="match status" value="1"/>
</dbReference>
<keyword evidence="3" id="KW-0808">Transferase</keyword>
<dbReference type="SUPFAM" id="SSF53335">
    <property type="entry name" value="S-adenosyl-L-methionine-dependent methyltransferases"/>
    <property type="match status" value="1"/>
</dbReference>
<sequence>MCSTSTTVPALALGRLPVCNAFGQDGRVERQVDLDIVECESCGLIQLAAAPSPESLMPEVPWIRYREPEGHLDALVDELIRLRPEATTAFGAGPFEQPLLTRLQTRHFTTDVLPLDGASPPGRYPYLETWQARLDAAQLSAAAARHGPFDIVSCRYLIEHRPDPVRALRALKPLVKPDGLLLIEVPDSSKFLAARDYCFLWEEHSSYFVEDTLRRLAEVSGCRVLALLRYPGALEDALVAVLTTAEGPPPPVAPQGPSRLFQTYRDEFAGIRAGVRSKLTALAGPDLDRIALFGVGHHAIMFVNAFGLSDLIALAVDDDADKNGFFPPGWRVPVVGSEALLADERIRLCLFAVAPHIEGKVRDKLAALTARGVAFRSIYAALDNSIMKDPAP</sequence>
<evidence type="ECO:0000313" key="4">
    <source>
        <dbReference type="Proteomes" id="UP001314635"/>
    </source>
</evidence>
<accession>A0ABS5G7S4</accession>
<comment type="caution">
    <text evidence="3">The sequence shown here is derived from an EMBL/GenBank/DDBJ whole genome shotgun (WGS) entry which is preliminary data.</text>
</comment>
<keyword evidence="3" id="KW-0489">Methyltransferase</keyword>
<evidence type="ECO:0000313" key="3">
    <source>
        <dbReference type="EMBL" id="MBR1137109.1"/>
    </source>
</evidence>
<dbReference type="Gene3D" id="3.40.50.720">
    <property type="entry name" value="NAD(P)-binding Rossmann-like Domain"/>
    <property type="match status" value="1"/>
</dbReference>
<feature type="domain" description="C-methyltransferase" evidence="2">
    <location>
        <begin position="260"/>
        <end position="375"/>
    </location>
</feature>